<dbReference type="CDD" id="cd07731">
    <property type="entry name" value="ComA-like_MBL-fold"/>
    <property type="match status" value="1"/>
</dbReference>
<dbReference type="SMART" id="SM00849">
    <property type="entry name" value="Lactamase_B"/>
    <property type="match status" value="1"/>
</dbReference>
<dbReference type="Gene3D" id="3.60.15.10">
    <property type="entry name" value="Ribonuclease Z/Hydroxyacylglutathione hydrolase-like"/>
    <property type="match status" value="1"/>
</dbReference>
<feature type="domain" description="Metallo-beta-lactamase" evidence="1">
    <location>
        <begin position="43"/>
        <end position="241"/>
    </location>
</feature>
<dbReference type="Pfam" id="PF00753">
    <property type="entry name" value="Lactamase_B"/>
    <property type="match status" value="1"/>
</dbReference>
<organism evidence="2 3">
    <name type="scientific">Candidatus Berkelbacteria bacterium RBG_13_40_8</name>
    <dbReference type="NCBI Taxonomy" id="1797467"/>
    <lineage>
        <taxon>Bacteria</taxon>
        <taxon>Candidatus Berkelbacteria</taxon>
    </lineage>
</organism>
<dbReference type="PANTHER" id="PTHR30619">
    <property type="entry name" value="DNA INTERNALIZATION/COMPETENCE PROTEIN COMEC/REC2"/>
    <property type="match status" value="1"/>
</dbReference>
<dbReference type="PANTHER" id="PTHR30619:SF7">
    <property type="entry name" value="BETA-LACTAMASE DOMAIN PROTEIN"/>
    <property type="match status" value="1"/>
</dbReference>
<dbReference type="EMBL" id="MEZT01000012">
    <property type="protein sequence ID" value="OGD56854.1"/>
    <property type="molecule type" value="Genomic_DNA"/>
</dbReference>
<dbReference type="InterPro" id="IPR036866">
    <property type="entry name" value="RibonucZ/Hydroxyglut_hydro"/>
</dbReference>
<evidence type="ECO:0000313" key="2">
    <source>
        <dbReference type="EMBL" id="OGD56854.1"/>
    </source>
</evidence>
<accession>A0A1F5DP78</accession>
<comment type="caution">
    <text evidence="2">The sequence shown here is derived from an EMBL/GenBank/DDBJ whole genome shotgun (WGS) entry which is preliminary data.</text>
</comment>
<dbReference type="SUPFAM" id="SSF56281">
    <property type="entry name" value="Metallo-hydrolase/oxidoreductase"/>
    <property type="match status" value="1"/>
</dbReference>
<dbReference type="InterPro" id="IPR035681">
    <property type="entry name" value="ComA-like_MBL"/>
</dbReference>
<dbReference type="InterPro" id="IPR052159">
    <property type="entry name" value="Competence_DNA_uptake"/>
</dbReference>
<dbReference type="InterPro" id="IPR001279">
    <property type="entry name" value="Metallo-B-lactamas"/>
</dbReference>
<evidence type="ECO:0000313" key="3">
    <source>
        <dbReference type="Proteomes" id="UP000178764"/>
    </source>
</evidence>
<evidence type="ECO:0000259" key="1">
    <source>
        <dbReference type="SMART" id="SM00849"/>
    </source>
</evidence>
<dbReference type="AlphaFoldDB" id="A0A1F5DP78"/>
<name>A0A1F5DP78_9BACT</name>
<protein>
    <recommendedName>
        <fullName evidence="1">Metallo-beta-lactamase domain-containing protein</fullName>
    </recommendedName>
</protein>
<proteinExistence type="predicted"/>
<reference evidence="2 3" key="1">
    <citation type="journal article" date="2016" name="Nat. Commun.">
        <title>Thousands of microbial genomes shed light on interconnected biogeochemical processes in an aquifer system.</title>
        <authorList>
            <person name="Anantharaman K."/>
            <person name="Brown C.T."/>
            <person name="Hug L.A."/>
            <person name="Sharon I."/>
            <person name="Castelle C.J."/>
            <person name="Probst A.J."/>
            <person name="Thomas B.C."/>
            <person name="Singh A."/>
            <person name="Wilkins M.J."/>
            <person name="Karaoz U."/>
            <person name="Brodie E.L."/>
            <person name="Williams K.H."/>
            <person name="Hubbard S.S."/>
            <person name="Banfield J.F."/>
        </authorList>
    </citation>
    <scope>NUCLEOTIDE SEQUENCE [LARGE SCALE GENOMIC DNA]</scope>
</reference>
<sequence>MKNKVKLFLSTLLAIAFIVWIAIFSGGKADSDKLQIYFLDIGQGDSEYIKMPDGKDILIDGGPGDQVLNELGKVMDFGDRYIDLVVLTHPHADHITGLLEVIKRYKINEVWETGVGYDSATYDEWKKEIKQKNIPQKFVNSGEEKSFHNGQIKFLVLSPLSNLENQTVDNVNNVSIVTKLEDGKFTSLFLGDAEKSAQSKFLDKLSKTTIIKVGHHGSENGTLEDVLKITRPAIAVISVGENNKFNHPSSKTINLLKSYILRIYRTDQNGTVEISSDGASYSVRSAK</sequence>
<gene>
    <name evidence="2" type="ORF">A2V71_01120</name>
</gene>
<dbReference type="Proteomes" id="UP000178764">
    <property type="component" value="Unassembled WGS sequence"/>
</dbReference>